<keyword evidence="1" id="KW-0812">Transmembrane</keyword>
<protein>
    <recommendedName>
        <fullName evidence="4">DUF5673 domain-containing protein</fullName>
    </recommendedName>
</protein>
<gene>
    <name evidence="2" type="ORF">COU29_01405</name>
</gene>
<dbReference type="AlphaFoldDB" id="A0A2M6W6Q5"/>
<evidence type="ECO:0000313" key="3">
    <source>
        <dbReference type="Proteomes" id="UP000231426"/>
    </source>
</evidence>
<evidence type="ECO:0000256" key="1">
    <source>
        <dbReference type="SAM" id="Phobius"/>
    </source>
</evidence>
<feature type="transmembrane region" description="Helical" evidence="1">
    <location>
        <begin position="32"/>
        <end position="49"/>
    </location>
</feature>
<dbReference type="EMBL" id="PFBV01000003">
    <property type="protein sequence ID" value="PIT88425.1"/>
    <property type="molecule type" value="Genomic_DNA"/>
</dbReference>
<feature type="transmembrane region" description="Helical" evidence="1">
    <location>
        <begin position="55"/>
        <end position="72"/>
    </location>
</feature>
<keyword evidence="1" id="KW-0472">Membrane</keyword>
<sequence>MPKDLTKENVNPGDIAFQWIFKEYEKYSRGRGWYVVMILLVAALIIYAIVSNNYLFALIVVLFGIILFLQDMQEPAQMDFAITDSGVVLGTKYYPYSDLENFWIIYNPPETKTLYFKLKSVIKHRLTIPLADINPVEAREYLKQFLMEDLAQEEEPLSDRISRLFKIQ</sequence>
<accession>A0A2M6W6Q5</accession>
<reference evidence="3" key="1">
    <citation type="submission" date="2017-09" db="EMBL/GenBank/DDBJ databases">
        <title>Depth-based differentiation of microbial function through sediment-hosted aquifers and enrichment of novel symbionts in the deep terrestrial subsurface.</title>
        <authorList>
            <person name="Probst A.J."/>
            <person name="Ladd B."/>
            <person name="Jarett J.K."/>
            <person name="Geller-Mcgrath D.E."/>
            <person name="Sieber C.M.K."/>
            <person name="Emerson J.B."/>
            <person name="Anantharaman K."/>
            <person name="Thomas B.C."/>
            <person name="Malmstrom R."/>
            <person name="Stieglmeier M."/>
            <person name="Klingl A."/>
            <person name="Woyke T."/>
            <person name="Ryan C.M."/>
            <person name="Banfield J.F."/>
        </authorList>
    </citation>
    <scope>NUCLEOTIDE SEQUENCE [LARGE SCALE GENOMIC DNA]</scope>
</reference>
<evidence type="ECO:0008006" key="4">
    <source>
        <dbReference type="Google" id="ProtNLM"/>
    </source>
</evidence>
<organism evidence="2 3">
    <name type="scientific">Candidatus Magasanikbacteria bacterium CG10_big_fil_rev_8_21_14_0_10_36_32</name>
    <dbReference type="NCBI Taxonomy" id="1974646"/>
    <lineage>
        <taxon>Bacteria</taxon>
        <taxon>Candidatus Magasanikiibacteriota</taxon>
    </lineage>
</organism>
<keyword evidence="1" id="KW-1133">Transmembrane helix</keyword>
<evidence type="ECO:0000313" key="2">
    <source>
        <dbReference type="EMBL" id="PIT88425.1"/>
    </source>
</evidence>
<name>A0A2M6W6Q5_9BACT</name>
<proteinExistence type="predicted"/>
<dbReference type="Proteomes" id="UP000231426">
    <property type="component" value="Unassembled WGS sequence"/>
</dbReference>
<comment type="caution">
    <text evidence="2">The sequence shown here is derived from an EMBL/GenBank/DDBJ whole genome shotgun (WGS) entry which is preliminary data.</text>
</comment>